<name>A0ABQ2EZG0_9DEIO</name>
<keyword evidence="4" id="KW-1185">Reference proteome</keyword>
<dbReference type="RefSeq" id="WP_189009780.1">
    <property type="nucleotide sequence ID" value="NZ_BMPP01000011.1"/>
</dbReference>
<reference evidence="4" key="1">
    <citation type="journal article" date="2019" name="Int. J. Syst. Evol. Microbiol.">
        <title>The Global Catalogue of Microorganisms (GCM) 10K type strain sequencing project: providing services to taxonomists for standard genome sequencing and annotation.</title>
        <authorList>
            <consortium name="The Broad Institute Genomics Platform"/>
            <consortium name="The Broad Institute Genome Sequencing Center for Infectious Disease"/>
            <person name="Wu L."/>
            <person name="Ma J."/>
        </authorList>
    </citation>
    <scope>NUCLEOTIDE SEQUENCE [LARGE SCALE GENOMIC DNA]</scope>
    <source>
        <strain evidence="4">JCM 30331</strain>
    </source>
</reference>
<feature type="region of interest" description="Disordered" evidence="1">
    <location>
        <begin position="109"/>
        <end position="139"/>
    </location>
</feature>
<proteinExistence type="predicted"/>
<protein>
    <submittedName>
        <fullName evidence="3">Uncharacterized protein</fullName>
    </submittedName>
</protein>
<evidence type="ECO:0000256" key="2">
    <source>
        <dbReference type="SAM" id="Phobius"/>
    </source>
</evidence>
<gene>
    <name evidence="3" type="ORF">GCM10008955_27430</name>
</gene>
<keyword evidence="2" id="KW-0812">Transmembrane</keyword>
<sequence length="139" mass="14209">MSSSVSFASALLALAPLLIAAFLAGSLTQLTRQFARPRAPALRPALAQAAAAGIAALSVSALLSATLSPAPSPALLLALACVTGWSGPRILGRLGSLIEKWLGLHGTDARNPEDPLAAGPGSWTELERHSHTDMPSRKG</sequence>
<accession>A0ABQ2EZG0</accession>
<keyword evidence="2" id="KW-0472">Membrane</keyword>
<feature type="transmembrane region" description="Helical" evidence="2">
    <location>
        <begin position="6"/>
        <end position="24"/>
    </location>
</feature>
<evidence type="ECO:0000313" key="4">
    <source>
        <dbReference type="Proteomes" id="UP000647587"/>
    </source>
</evidence>
<keyword evidence="2" id="KW-1133">Transmembrane helix</keyword>
<feature type="compositionally biased region" description="Basic and acidic residues" evidence="1">
    <location>
        <begin position="125"/>
        <end position="139"/>
    </location>
</feature>
<dbReference type="Proteomes" id="UP000647587">
    <property type="component" value="Unassembled WGS sequence"/>
</dbReference>
<dbReference type="EMBL" id="BMPP01000011">
    <property type="protein sequence ID" value="GGK32067.1"/>
    <property type="molecule type" value="Genomic_DNA"/>
</dbReference>
<organism evidence="3 4">
    <name type="scientific">Deinococcus malanensis</name>
    <dbReference type="NCBI Taxonomy" id="1706855"/>
    <lineage>
        <taxon>Bacteria</taxon>
        <taxon>Thermotogati</taxon>
        <taxon>Deinococcota</taxon>
        <taxon>Deinococci</taxon>
        <taxon>Deinococcales</taxon>
        <taxon>Deinococcaceae</taxon>
        <taxon>Deinococcus</taxon>
    </lineage>
</organism>
<evidence type="ECO:0000256" key="1">
    <source>
        <dbReference type="SAM" id="MobiDB-lite"/>
    </source>
</evidence>
<evidence type="ECO:0000313" key="3">
    <source>
        <dbReference type="EMBL" id="GGK32067.1"/>
    </source>
</evidence>
<comment type="caution">
    <text evidence="3">The sequence shown here is derived from an EMBL/GenBank/DDBJ whole genome shotgun (WGS) entry which is preliminary data.</text>
</comment>